<evidence type="ECO:0000256" key="24">
    <source>
        <dbReference type="ARBA" id="ARBA00046473"/>
    </source>
</evidence>
<evidence type="ECO:0000256" key="1">
    <source>
        <dbReference type="ARBA" id="ARBA00003642"/>
    </source>
</evidence>
<evidence type="ECO:0000256" key="16">
    <source>
        <dbReference type="ARBA" id="ARBA00023125"/>
    </source>
</evidence>
<evidence type="ECO:0000256" key="2">
    <source>
        <dbReference type="ARBA" id="ARBA00004328"/>
    </source>
</evidence>
<comment type="function">
    <text evidence="1">Responsible for viral RNA2 accumulation. May function by recruiting the RNA1-encoded polyprotein that contains the replication protein to RNA2 and enable its replication.</text>
</comment>
<keyword evidence="14" id="KW-1142">T=3 icosahedral capsid protein</keyword>
<comment type="subunit">
    <text evidence="24">Interacts (via C-terminus) with the large capsid protein.</text>
</comment>
<evidence type="ECO:0000256" key="15">
    <source>
        <dbReference type="ARBA" id="ARBA00023081"/>
    </source>
</evidence>
<keyword evidence="10" id="KW-0547">Nucleotide-binding</keyword>
<dbReference type="GO" id="GO:0005525">
    <property type="term" value="F:GTP binding"/>
    <property type="evidence" value="ECO:0007669"/>
    <property type="project" value="UniProtKB-KW"/>
</dbReference>
<evidence type="ECO:0000256" key="21">
    <source>
        <dbReference type="ARBA" id="ARBA00032125"/>
    </source>
</evidence>
<name>A0A891M2U2_9SECO</name>
<organism evidence="27">
    <name type="scientific">Cowpea severe mosaic virus</name>
    <dbReference type="NCBI Taxonomy" id="12261"/>
    <lineage>
        <taxon>Viruses</taxon>
        <taxon>Riboviria</taxon>
        <taxon>Orthornavirae</taxon>
        <taxon>Pisuviricota</taxon>
        <taxon>Pisoniviricetes</taxon>
        <taxon>Picornavirales</taxon>
        <taxon>Secoviridae</taxon>
        <taxon>Comovirinae</taxon>
        <taxon>Comovirus</taxon>
        <taxon>Comovirus severum</taxon>
    </lineage>
</organism>
<dbReference type="EMBL" id="MW392574">
    <property type="protein sequence ID" value="QRM16297.1"/>
    <property type="molecule type" value="Genomic_RNA"/>
</dbReference>
<keyword evidence="12" id="KW-0694">RNA-binding</keyword>
<reference evidence="27" key="1">
    <citation type="journal article" date="2021" name="Virus Genes">
        <title>First complete genome sequence of an isolate of cowpea severe mosaic virus from South America.</title>
        <authorList>
            <person name="Teixeira K.J.M.L."/>
            <person name="de Souza Cascardo R."/>
            <person name="Leal L.L."/>
            <person name="Zerbini F.M."/>
            <person name="Beserra J.E.A. Jr."/>
        </authorList>
    </citation>
    <scope>NUCLEOTIDE SEQUENCE</scope>
    <source>
        <strain evidence="27">Ter1</strain>
    </source>
</reference>
<keyword evidence="26" id="KW-0472">Membrane</keyword>
<dbReference type="GO" id="GO:0046740">
    <property type="term" value="P:transport of virus in host, cell to cell"/>
    <property type="evidence" value="ECO:0007669"/>
    <property type="project" value="UniProtKB-KW"/>
</dbReference>
<evidence type="ECO:0000256" key="9">
    <source>
        <dbReference type="ARBA" id="ARBA00022632"/>
    </source>
</evidence>
<dbReference type="GO" id="GO:0005198">
    <property type="term" value="F:structural molecule activity"/>
    <property type="evidence" value="ECO:0007669"/>
    <property type="project" value="InterPro"/>
</dbReference>
<accession>A0A891M2U2</accession>
<keyword evidence="9" id="KW-1090">Inhibition of host innate immune response by virus</keyword>
<comment type="function">
    <text evidence="23">Transports the viral genome to neighboring plant cells directly through plasmosdesmata, without any budding. The movement protein allows efficient cell to cell propagation, by bypassing the host cell wall barrier. Acts by forming a tubular structure at the host plasmodesmata, enlarging it enough to allow free passage of virion capsids. Binds to GTP and to single-stranded RNA and single-stranded DNA in a non-sequence-specific manner.</text>
</comment>
<keyword evidence="13" id="KW-0916">Viral movement protein</keyword>
<evidence type="ECO:0000256" key="6">
    <source>
        <dbReference type="ARBA" id="ARBA00022463"/>
    </source>
</evidence>
<keyword evidence="11" id="KW-0946">Virion</keyword>
<evidence type="ECO:0000256" key="13">
    <source>
        <dbReference type="ARBA" id="ARBA00023031"/>
    </source>
</evidence>
<keyword evidence="15" id="KW-1031">Host cell junction</keyword>
<keyword evidence="8" id="KW-0945">Host-virus interaction</keyword>
<evidence type="ECO:0000256" key="19">
    <source>
        <dbReference type="ARBA" id="ARBA00030233"/>
    </source>
</evidence>
<dbReference type="InterPro" id="IPR029053">
    <property type="entry name" value="Viral_coat"/>
</dbReference>
<comment type="subcellular location">
    <subcellularLocation>
        <location evidence="3">Host cell junction</location>
        <location evidence="3">Host plasmodesma</location>
    </subcellularLocation>
    <subcellularLocation>
        <location evidence="2">Virion</location>
    </subcellularLocation>
</comment>
<evidence type="ECO:0000256" key="20">
    <source>
        <dbReference type="ARBA" id="ARBA00031918"/>
    </source>
</evidence>
<dbReference type="InterPro" id="IPR003182">
    <property type="entry name" value="RNA2_polyprotein"/>
</dbReference>
<dbReference type="GO" id="GO:0003677">
    <property type="term" value="F:DNA binding"/>
    <property type="evidence" value="ECO:0007669"/>
    <property type="project" value="UniProtKB-KW"/>
</dbReference>
<dbReference type="GO" id="GO:0003723">
    <property type="term" value="F:RNA binding"/>
    <property type="evidence" value="ECO:0007669"/>
    <property type="project" value="UniProtKB-KW"/>
</dbReference>
<proteinExistence type="predicted"/>
<keyword evidence="26" id="KW-0812">Transmembrane</keyword>
<keyword evidence="17" id="KW-0342">GTP-binding</keyword>
<feature type="transmembrane region" description="Helical" evidence="26">
    <location>
        <begin position="65"/>
        <end position="86"/>
    </location>
</feature>
<dbReference type="GO" id="GO:0039617">
    <property type="term" value="C:T=3 icosahedral viral capsid"/>
    <property type="evidence" value="ECO:0007669"/>
    <property type="project" value="UniProtKB-KW"/>
</dbReference>
<evidence type="ECO:0000256" key="23">
    <source>
        <dbReference type="ARBA" id="ARBA00046110"/>
    </source>
</evidence>
<comment type="subunit">
    <text evidence="25">Interacts with the large capsid protein.</text>
</comment>
<evidence type="ECO:0000256" key="11">
    <source>
        <dbReference type="ARBA" id="ARBA00022844"/>
    </source>
</evidence>
<keyword evidence="16" id="KW-0238">DNA-binding</keyword>
<keyword evidence="6" id="KW-0941">Suppressor of RNA silencing</keyword>
<evidence type="ECO:0000256" key="22">
    <source>
        <dbReference type="ARBA" id="ARBA00033402"/>
    </source>
</evidence>
<dbReference type="GO" id="GO:0052170">
    <property type="term" value="P:symbiont-mediated suppression of host innate immune response"/>
    <property type="evidence" value="ECO:0007669"/>
    <property type="project" value="UniProtKB-KW"/>
</dbReference>
<evidence type="ECO:0000256" key="17">
    <source>
        <dbReference type="ARBA" id="ARBA00023134"/>
    </source>
</evidence>
<evidence type="ECO:0000256" key="25">
    <source>
        <dbReference type="ARBA" id="ARBA00046913"/>
    </source>
</evidence>
<sequence length="1000" mass="112400">MSTFRYRCKQYDQEIQWWFSGTGHRAWKRFERKLTDLHDWYWSLAADPFPYSQKFWKAFYLIFRAWAKLGLVIQFSYLFLLLDFFVSLPSKMASQVETTVEKVRQSGIPADILKRKATDFWKKNTVHNSQMQDVLPRADEIYEGMRFNIAKYIGRSSSVSDIAKLGKCKVYRRKNIPLDNLPSAQTSCIPIKLVDEVVGNSDYTSGDESTDVQSLHVGAIEIVMNSFASSDCNILGGFLLIDTCHTEIENAIRSIFVSPMRGGRPIRMISFPDTLVQVEPNMNKRFQLLCTTSNGDFMQGRDLALMQVNVLAHAVTHTSTFTPTPYYERILSREKGFIVEYLNRMTYAVHNQNHPTEKDLLESDFNFDFEGQPVLKKISSTKAVFSKGSSFKYTISGQKSKDPLHKLKRRTKKSYIDGIQDTFSIEHATLQAGADYFKQNLDDVSSIEDTMLGAMVGQTKVVIPKTLVAGTILSSSPIVDVMQQNLFRSTIALQRTHIITGKIHVVAMLETAVNTGLGLAICFNSGIRGKASADIYTTCSQDAMIWNPSCTKVMQFSFNPNPCSDGWSLAFLEKTGFHCVITCVTGWTGTPMQDTFMTLNWHISRENCKPKIYTIFNPESEMVLNRWMGRAIFPQQSTQVVRRMPLSVGGGAGAKNAILMNLPNAILSMWRYFKADIEFELIKMSSPYINATIAFFIAFGDLPDETVNFEAFPHKLIVFSEKQDRTIITFSKEEFLMAWSTQVRPDTQLTEDGCPYLYAITHNGVSSSIEGDFVLGIKMTRLMAVENIGVNPGIIGSRLLGAVAQSGQTQQVWNKIWRIGTPAEAKEGLFQFSVDLLGINLVTDGQEGSTSVLSSSPIANLLRTSAWKCGTLHVKVIMTGRVTVSRADWASHTQMSLVNSDNAQHYEAQKWSISTPHAWEKEFSIDICGPNNGFEMWRSSWSNQTTWILEFTVAGVPQSAVFEIFYRLDETWRSAGNILMPPLLVSNVRHSIAGTAASAA</sequence>
<evidence type="ECO:0000256" key="4">
    <source>
        <dbReference type="ARBA" id="ARBA00022361"/>
    </source>
</evidence>
<evidence type="ECO:0000256" key="5">
    <source>
        <dbReference type="ARBA" id="ARBA00022448"/>
    </source>
</evidence>
<keyword evidence="26" id="KW-1133">Transmembrane helix</keyword>
<evidence type="ECO:0000256" key="26">
    <source>
        <dbReference type="SAM" id="Phobius"/>
    </source>
</evidence>
<evidence type="ECO:0000256" key="3">
    <source>
        <dbReference type="ARBA" id="ARBA00004621"/>
    </source>
</evidence>
<dbReference type="SUPFAM" id="SSF88633">
    <property type="entry name" value="Positive stranded ssRNA viruses"/>
    <property type="match status" value="3"/>
</dbReference>
<dbReference type="Pfam" id="PF02248">
    <property type="entry name" value="Como_SCP"/>
    <property type="match status" value="1"/>
</dbReference>
<evidence type="ECO:0000256" key="12">
    <source>
        <dbReference type="ARBA" id="ARBA00022884"/>
    </source>
</evidence>
<evidence type="ECO:0000256" key="7">
    <source>
        <dbReference type="ARBA" id="ARBA00022561"/>
    </source>
</evidence>
<keyword evidence="7" id="KW-0167">Capsid protein</keyword>
<evidence type="ECO:0000256" key="18">
    <source>
        <dbReference type="ARBA" id="ARBA00023280"/>
    </source>
</evidence>
<evidence type="ECO:0000313" key="27">
    <source>
        <dbReference type="EMBL" id="QRM16297.1"/>
    </source>
</evidence>
<evidence type="ECO:0000256" key="8">
    <source>
        <dbReference type="ARBA" id="ARBA00022581"/>
    </source>
</evidence>
<evidence type="ECO:0000256" key="14">
    <source>
        <dbReference type="ARBA" id="ARBA00023060"/>
    </source>
</evidence>
<dbReference type="Gene3D" id="2.60.120.20">
    <property type="match status" value="2"/>
</dbReference>
<protein>
    <recommendedName>
        <fullName evidence="4">RNA2 polyprotein</fullName>
    </recommendedName>
    <alternativeName>
        <fullName evidence="21">Genome polyprotein M</fullName>
    </alternativeName>
    <alternativeName>
        <fullName evidence="22">M RNA polyprotein</fullName>
    </alternativeName>
    <alternativeName>
        <fullName evidence="19">Middle component RNA polyprotein</fullName>
    </alternativeName>
    <alternativeName>
        <fullName evidence="20">P2</fullName>
    </alternativeName>
</protein>
<keyword evidence="18" id="KW-0899">Viral immunoevasion</keyword>
<dbReference type="GO" id="GO:0044219">
    <property type="term" value="C:host cell plasmodesma"/>
    <property type="evidence" value="ECO:0007669"/>
    <property type="project" value="UniProtKB-SubCell"/>
</dbReference>
<evidence type="ECO:0000256" key="10">
    <source>
        <dbReference type="ARBA" id="ARBA00022741"/>
    </source>
</evidence>
<dbReference type="InterPro" id="IPR003181">
    <property type="entry name" value="Como_LCP"/>
</dbReference>
<keyword evidence="5" id="KW-0813">Transport</keyword>
<dbReference type="Pfam" id="PF02247">
    <property type="entry name" value="Como_LCP"/>
    <property type="match status" value="1"/>
</dbReference>